<evidence type="ECO:0000313" key="1">
    <source>
        <dbReference type="EMBL" id="EFB32103.1"/>
    </source>
</evidence>
<reference evidence="1 2" key="1">
    <citation type="submission" date="2009-11" db="EMBL/GenBank/DDBJ databases">
        <authorList>
            <person name="Weinstock G."/>
            <person name="Sodergren E."/>
            <person name="Clifton S."/>
            <person name="Fulton L."/>
            <person name="Fulton B."/>
            <person name="Courtney L."/>
            <person name="Fronick C."/>
            <person name="Harrison M."/>
            <person name="Strong C."/>
            <person name="Farmer C."/>
            <person name="Delahaunty K."/>
            <person name="Markovic C."/>
            <person name="Hall O."/>
            <person name="Minx P."/>
            <person name="Tomlinson C."/>
            <person name="Mitreva M."/>
            <person name="Nelson J."/>
            <person name="Hou S."/>
            <person name="Wollam A."/>
            <person name="Pepin K.H."/>
            <person name="Johnson M."/>
            <person name="Bhonagiri V."/>
            <person name="Nash W.E."/>
            <person name="Warren W."/>
            <person name="Chinwalla A."/>
            <person name="Mardis E.R."/>
            <person name="Wilson R.K."/>
        </authorList>
    </citation>
    <scope>NUCLEOTIDE SEQUENCE [LARGE SCALE GENOMIC DNA]</scope>
    <source>
        <strain evidence="1 2">F0302</strain>
    </source>
</reference>
<dbReference type="HOGENOM" id="CLU_3294395_0_0_10"/>
<dbReference type="EMBL" id="ACUZ02000029">
    <property type="protein sequence ID" value="EFB32103.1"/>
    <property type="molecule type" value="Genomic_DNA"/>
</dbReference>
<comment type="caution">
    <text evidence="1">The sequence shown here is derived from an EMBL/GenBank/DDBJ whole genome shotgun (WGS) entry which is preliminary data.</text>
</comment>
<dbReference type="STRING" id="649760.HMPREF0971_01549"/>
<dbReference type="Proteomes" id="UP000004079">
    <property type="component" value="Unassembled WGS sequence"/>
</dbReference>
<sequence length="47" mass="5380">MQCTDNQNITEIKANNEVKSCRKTLLFASNECITCFISSRHLMQIAM</sequence>
<gene>
    <name evidence="1" type="ORF">HMPREF0971_01549</name>
</gene>
<organism evidence="1 2">
    <name type="scientific">Segatella oris F0302</name>
    <dbReference type="NCBI Taxonomy" id="649760"/>
    <lineage>
        <taxon>Bacteria</taxon>
        <taxon>Pseudomonadati</taxon>
        <taxon>Bacteroidota</taxon>
        <taxon>Bacteroidia</taxon>
        <taxon>Bacteroidales</taxon>
        <taxon>Prevotellaceae</taxon>
        <taxon>Segatella</taxon>
    </lineage>
</organism>
<proteinExistence type="predicted"/>
<dbReference type="AlphaFoldDB" id="D1QRE5"/>
<name>D1QRE5_9BACT</name>
<accession>D1QRE5</accession>
<protein>
    <submittedName>
        <fullName evidence="1">Uncharacterized protein</fullName>
    </submittedName>
</protein>
<evidence type="ECO:0000313" key="2">
    <source>
        <dbReference type="Proteomes" id="UP000004079"/>
    </source>
</evidence>